<keyword evidence="2" id="KW-1185">Reference proteome</keyword>
<dbReference type="AlphaFoldDB" id="A0A812B8G8"/>
<reference evidence="1" key="1">
    <citation type="submission" date="2021-01" db="EMBL/GenBank/DDBJ databases">
        <authorList>
            <person name="Li R."/>
            <person name="Bekaert M."/>
        </authorList>
    </citation>
    <scope>NUCLEOTIDE SEQUENCE</scope>
    <source>
        <strain evidence="1">Farmed</strain>
    </source>
</reference>
<sequence>MYCLSSFISHHSLSFFDCHHKYFGYLRFASLFTVSQQINYRHPLSQSTLYFSSLLASLILRHSKSMSSFSTFTSPDYSFSVPAPFVAYSAPVLISLKELTTHFDDQSIFILQFLPCGDDMAPDTPTNNDNSNHCTRTYVLPCIFNDTDTLG</sequence>
<evidence type="ECO:0000313" key="1">
    <source>
        <dbReference type="EMBL" id="CAE1170518.1"/>
    </source>
</evidence>
<name>A0A812B8G8_ACAPH</name>
<gene>
    <name evidence="1" type="ORF">SPHA_11101</name>
</gene>
<proteinExistence type="predicted"/>
<dbReference type="Proteomes" id="UP000597762">
    <property type="component" value="Unassembled WGS sequence"/>
</dbReference>
<organism evidence="1 2">
    <name type="scientific">Acanthosepion pharaonis</name>
    <name type="common">Pharaoh cuttlefish</name>
    <name type="synonym">Sepia pharaonis</name>
    <dbReference type="NCBI Taxonomy" id="158019"/>
    <lineage>
        <taxon>Eukaryota</taxon>
        <taxon>Metazoa</taxon>
        <taxon>Spiralia</taxon>
        <taxon>Lophotrochozoa</taxon>
        <taxon>Mollusca</taxon>
        <taxon>Cephalopoda</taxon>
        <taxon>Coleoidea</taxon>
        <taxon>Decapodiformes</taxon>
        <taxon>Sepiida</taxon>
        <taxon>Sepiina</taxon>
        <taxon>Sepiidae</taxon>
        <taxon>Acanthosepion</taxon>
    </lineage>
</organism>
<accession>A0A812B8G8</accession>
<evidence type="ECO:0000313" key="2">
    <source>
        <dbReference type="Proteomes" id="UP000597762"/>
    </source>
</evidence>
<dbReference type="EMBL" id="CAHIKZ030000365">
    <property type="protein sequence ID" value="CAE1170518.1"/>
    <property type="molecule type" value="Genomic_DNA"/>
</dbReference>
<comment type="caution">
    <text evidence="1">The sequence shown here is derived from an EMBL/GenBank/DDBJ whole genome shotgun (WGS) entry which is preliminary data.</text>
</comment>
<protein>
    <submittedName>
        <fullName evidence="1">Uncharacterized protein</fullName>
    </submittedName>
</protein>